<evidence type="ECO:0000313" key="2">
    <source>
        <dbReference type="EMBL" id="KAF7429517.1"/>
    </source>
</evidence>
<dbReference type="Proteomes" id="UP000600918">
    <property type="component" value="Unassembled WGS sequence"/>
</dbReference>
<dbReference type="AlphaFoldDB" id="A0A834P5X4"/>
<organism evidence="2 3">
    <name type="scientific">Vespula pensylvanica</name>
    <name type="common">Western yellow jacket</name>
    <name type="synonym">Wasp</name>
    <dbReference type="NCBI Taxonomy" id="30213"/>
    <lineage>
        <taxon>Eukaryota</taxon>
        <taxon>Metazoa</taxon>
        <taxon>Ecdysozoa</taxon>
        <taxon>Arthropoda</taxon>
        <taxon>Hexapoda</taxon>
        <taxon>Insecta</taxon>
        <taxon>Pterygota</taxon>
        <taxon>Neoptera</taxon>
        <taxon>Endopterygota</taxon>
        <taxon>Hymenoptera</taxon>
        <taxon>Apocrita</taxon>
        <taxon>Aculeata</taxon>
        <taxon>Vespoidea</taxon>
        <taxon>Vespidae</taxon>
        <taxon>Vespinae</taxon>
        <taxon>Vespula</taxon>
    </lineage>
</organism>
<reference evidence="2" key="1">
    <citation type="journal article" date="2020" name="G3 (Bethesda)">
        <title>High-Quality Assemblies for Three Invasive Social Wasps from the &lt;i&gt;Vespula&lt;/i&gt; Genus.</title>
        <authorList>
            <person name="Harrop T.W.R."/>
            <person name="Guhlin J."/>
            <person name="McLaughlin G.M."/>
            <person name="Permina E."/>
            <person name="Stockwell P."/>
            <person name="Gilligan J."/>
            <person name="Le Lec M.F."/>
            <person name="Gruber M.A.M."/>
            <person name="Quinn O."/>
            <person name="Lovegrove M."/>
            <person name="Duncan E.J."/>
            <person name="Remnant E.J."/>
            <person name="Van Eeckhoven J."/>
            <person name="Graham B."/>
            <person name="Knapp R.A."/>
            <person name="Langford K.W."/>
            <person name="Kronenberg Z."/>
            <person name="Press M.O."/>
            <person name="Eacker S.M."/>
            <person name="Wilson-Rankin E.E."/>
            <person name="Purcell J."/>
            <person name="Lester P.J."/>
            <person name="Dearden P.K."/>
        </authorList>
    </citation>
    <scope>NUCLEOTIDE SEQUENCE</scope>
    <source>
        <strain evidence="2">Volc-1</strain>
    </source>
</reference>
<feature type="region of interest" description="Disordered" evidence="1">
    <location>
        <begin position="1"/>
        <end position="83"/>
    </location>
</feature>
<dbReference type="EMBL" id="JACSDY010000004">
    <property type="protein sequence ID" value="KAF7429517.1"/>
    <property type="molecule type" value="Genomic_DNA"/>
</dbReference>
<evidence type="ECO:0000313" key="3">
    <source>
        <dbReference type="Proteomes" id="UP000600918"/>
    </source>
</evidence>
<protein>
    <submittedName>
        <fullName evidence="2">Uncharacterized protein</fullName>
    </submittedName>
</protein>
<name>A0A834P5X4_VESPE</name>
<sequence>MAAKSSRDNYDRRKTSSKPITGRSKRKRQTRTEQSGREQNRAEQNKAEQSKNRTEQNRIEQNRAEQNRTEQSRTEQNRARAETLKCQNSISFVRSGKFLRAYFVDIDGNEGKGETSKGQRHWVKEFQSHGCCRTKFRS</sequence>
<accession>A0A834P5X4</accession>
<gene>
    <name evidence="2" type="ORF">H0235_005915</name>
</gene>
<comment type="caution">
    <text evidence="2">The sequence shown here is derived from an EMBL/GenBank/DDBJ whole genome shotgun (WGS) entry which is preliminary data.</text>
</comment>
<feature type="compositionally biased region" description="Basic and acidic residues" evidence="1">
    <location>
        <begin position="1"/>
        <end position="14"/>
    </location>
</feature>
<proteinExistence type="predicted"/>
<evidence type="ECO:0000256" key="1">
    <source>
        <dbReference type="SAM" id="MobiDB-lite"/>
    </source>
</evidence>
<keyword evidence="3" id="KW-1185">Reference proteome</keyword>
<feature type="compositionally biased region" description="Basic and acidic residues" evidence="1">
    <location>
        <begin position="30"/>
        <end position="83"/>
    </location>
</feature>